<protein>
    <recommendedName>
        <fullName evidence="3">Prepilin-type N-terminal cleavage/methylation domain-containing protein</fullName>
    </recommendedName>
</protein>
<dbReference type="SUPFAM" id="SSF54523">
    <property type="entry name" value="Pili subunits"/>
    <property type="match status" value="1"/>
</dbReference>
<dbReference type="RefSeq" id="WP_284279478.1">
    <property type="nucleotide sequence ID" value="NZ_BSOJ01000004.1"/>
</dbReference>
<keyword evidence="2" id="KW-1185">Reference proteome</keyword>
<gene>
    <name evidence="1" type="ORF">GCM10007875_02450</name>
</gene>
<reference evidence="2" key="1">
    <citation type="journal article" date="2019" name="Int. J. Syst. Evol. Microbiol.">
        <title>The Global Catalogue of Microorganisms (GCM) 10K type strain sequencing project: providing services to taxonomists for standard genome sequencing and annotation.</title>
        <authorList>
            <consortium name="The Broad Institute Genomics Platform"/>
            <consortium name="The Broad Institute Genome Sequencing Center for Infectious Disease"/>
            <person name="Wu L."/>
            <person name="Ma J."/>
        </authorList>
    </citation>
    <scope>NUCLEOTIDE SEQUENCE [LARGE SCALE GENOMIC DNA]</scope>
    <source>
        <strain evidence="2">NBRC 105857</strain>
    </source>
</reference>
<evidence type="ECO:0000313" key="1">
    <source>
        <dbReference type="EMBL" id="GLR25158.1"/>
    </source>
</evidence>
<proteinExistence type="predicted"/>
<evidence type="ECO:0008006" key="3">
    <source>
        <dbReference type="Google" id="ProtNLM"/>
    </source>
</evidence>
<dbReference type="Gene3D" id="3.30.700.10">
    <property type="entry name" value="Glycoprotein, Type 4 Pilin"/>
    <property type="match status" value="1"/>
</dbReference>
<dbReference type="InterPro" id="IPR045584">
    <property type="entry name" value="Pilin-like"/>
</dbReference>
<sequence>MQFKGFSVLDTVVALAISAILATLAYSSYQSHIEKSDFQSMLEVASRFALNQQRHRMGFSTYASKVDATGQENNNTLIFPDADQYKFKVDKNQTNIQQFVATVTPIAPAHSSFQQQCRSIRVTSEQGVLSYRAISQTGGDTTSQCLPHE</sequence>
<dbReference type="EMBL" id="BSOJ01000004">
    <property type="protein sequence ID" value="GLR25158.1"/>
    <property type="molecule type" value="Genomic_DNA"/>
</dbReference>
<comment type="caution">
    <text evidence="1">The sequence shown here is derived from an EMBL/GenBank/DDBJ whole genome shotgun (WGS) entry which is preliminary data.</text>
</comment>
<organism evidence="1 2">
    <name type="scientific">Limnobacter litoralis</name>
    <dbReference type="NCBI Taxonomy" id="481366"/>
    <lineage>
        <taxon>Bacteria</taxon>
        <taxon>Pseudomonadati</taxon>
        <taxon>Pseudomonadota</taxon>
        <taxon>Betaproteobacteria</taxon>
        <taxon>Burkholderiales</taxon>
        <taxon>Burkholderiaceae</taxon>
        <taxon>Limnobacter</taxon>
    </lineage>
</organism>
<dbReference type="Proteomes" id="UP001156664">
    <property type="component" value="Unassembled WGS sequence"/>
</dbReference>
<name>A0ABQ5YKU6_9BURK</name>
<accession>A0ABQ5YKU6</accession>
<evidence type="ECO:0000313" key="2">
    <source>
        <dbReference type="Proteomes" id="UP001156664"/>
    </source>
</evidence>